<proteinExistence type="predicted"/>
<gene>
    <name evidence="1" type="ORF">GCM10007870_11420</name>
</gene>
<sequence length="512" mass="51404">MAFMEVPAFCILESDPGMSLVYQAGTLNTTALTVPNLYVQIAQPQTLALSGVSSSVLGIVGTAGWGPVGMPLPIGGMSDYVAAFGGKQNKTTDAGLAVNIAVLQGASTFVVVRVTDGTDVAASGELDGVTVQAVCTGSAGNGIVAAVTATGSGYALAVTHAELGSRTYAGANWSGIAAAVAQDLSALVKVVLPETVPAVAAASVTLSGGTDGGVPTTAQFLGQDSTVRTGMYALRGQGCAVGLLHGVSDSTSYTAQAAFGTSEGVYMIAVGPAADTVTNAIAVKASSGLDAASVKLMFGDWLWWDDDSNGVILVSPQAFAGGRLAALSPEQSSLNKALSGIVGSQKAGLTGSSATYSTAELSVLFTAGIDVICNPAPGGSYWAVRCGHNSSSKSTMNGDNYTRLTNYIASSLAGGMGGYVGEVINDTLFSDIRSTLLGFLSSLLSQGILGVQNSELPYSVVCDSSNNPQSRTALGYVQADVAVRYQGINEKFIVNLQGGASVTVSSASGSVG</sequence>
<organism evidence="1 2">
    <name type="scientific">Gluconobacter kondonii</name>
    <dbReference type="NCBI Taxonomy" id="941463"/>
    <lineage>
        <taxon>Bacteria</taxon>
        <taxon>Pseudomonadati</taxon>
        <taxon>Pseudomonadota</taxon>
        <taxon>Alphaproteobacteria</taxon>
        <taxon>Acetobacterales</taxon>
        <taxon>Acetobacteraceae</taxon>
        <taxon>Gluconobacter</taxon>
    </lineage>
</organism>
<dbReference type="Gene3D" id="3.40.50.11780">
    <property type="match status" value="1"/>
</dbReference>
<reference evidence="2" key="1">
    <citation type="journal article" date="2019" name="Int. J. Syst. Evol. Microbiol.">
        <title>The Global Catalogue of Microorganisms (GCM) 10K type strain sequencing project: providing services to taxonomists for standard genome sequencing and annotation.</title>
        <authorList>
            <consortium name="The Broad Institute Genomics Platform"/>
            <consortium name="The Broad Institute Genome Sequencing Center for Infectious Disease"/>
            <person name="Wu L."/>
            <person name="Ma J."/>
        </authorList>
    </citation>
    <scope>NUCLEOTIDE SEQUENCE [LARGE SCALE GENOMIC DNA]</scope>
    <source>
        <strain evidence="2">NBRC 3266</strain>
    </source>
</reference>
<accession>A0ABQ5WPU9</accession>
<evidence type="ECO:0000313" key="2">
    <source>
        <dbReference type="Proteomes" id="UP001156629"/>
    </source>
</evidence>
<dbReference type="EMBL" id="BSNV01000005">
    <property type="protein sequence ID" value="GLQ65558.1"/>
    <property type="molecule type" value="Genomic_DNA"/>
</dbReference>
<comment type="caution">
    <text evidence="1">The sequence shown here is derived from an EMBL/GenBank/DDBJ whole genome shotgun (WGS) entry which is preliminary data.</text>
</comment>
<dbReference type="PANTHER" id="PTHR35861">
    <property type="match status" value="1"/>
</dbReference>
<dbReference type="InterPro" id="IPR052042">
    <property type="entry name" value="Tail_sheath_structural"/>
</dbReference>
<evidence type="ECO:0000313" key="1">
    <source>
        <dbReference type="EMBL" id="GLQ65558.1"/>
    </source>
</evidence>
<name>A0ABQ5WPU9_9PROT</name>
<keyword evidence="2" id="KW-1185">Reference proteome</keyword>
<dbReference type="PANTHER" id="PTHR35861:SF2">
    <property type="entry name" value="FELS-2 PROPHAGE PROTEIN"/>
    <property type="match status" value="1"/>
</dbReference>
<protein>
    <submittedName>
        <fullName evidence="1">Tail protein</fullName>
    </submittedName>
</protein>
<dbReference type="Proteomes" id="UP001156629">
    <property type="component" value="Unassembled WGS sequence"/>
</dbReference>